<comment type="caution">
    <text evidence="2">The sequence shown here is derived from an EMBL/GenBank/DDBJ whole genome shotgun (WGS) entry which is preliminary data.</text>
</comment>
<organism evidence="2 3">
    <name type="scientific">Amycolatopsis pigmentata</name>
    <dbReference type="NCBI Taxonomy" id="450801"/>
    <lineage>
        <taxon>Bacteria</taxon>
        <taxon>Bacillati</taxon>
        <taxon>Actinomycetota</taxon>
        <taxon>Actinomycetes</taxon>
        <taxon>Pseudonocardiales</taxon>
        <taxon>Pseudonocardiaceae</taxon>
        <taxon>Amycolatopsis</taxon>
    </lineage>
</organism>
<evidence type="ECO:0000313" key="2">
    <source>
        <dbReference type="EMBL" id="MFD2416065.1"/>
    </source>
</evidence>
<proteinExistence type="predicted"/>
<dbReference type="Proteomes" id="UP001597417">
    <property type="component" value="Unassembled WGS sequence"/>
</dbReference>
<dbReference type="EMBL" id="JBHUKR010000004">
    <property type="protein sequence ID" value="MFD2416065.1"/>
    <property type="molecule type" value="Genomic_DNA"/>
</dbReference>
<keyword evidence="3" id="KW-1185">Reference proteome</keyword>
<feature type="region of interest" description="Disordered" evidence="1">
    <location>
        <begin position="132"/>
        <end position="158"/>
    </location>
</feature>
<name>A0ABW5FPG0_9PSEU</name>
<feature type="region of interest" description="Disordered" evidence="1">
    <location>
        <begin position="1"/>
        <end position="28"/>
    </location>
</feature>
<evidence type="ECO:0000313" key="3">
    <source>
        <dbReference type="Proteomes" id="UP001597417"/>
    </source>
</evidence>
<gene>
    <name evidence="2" type="ORF">ACFSXZ_06970</name>
</gene>
<dbReference type="RefSeq" id="WP_378262442.1">
    <property type="nucleotide sequence ID" value="NZ_JBHUKR010000004.1"/>
</dbReference>
<feature type="compositionally biased region" description="Basic and acidic residues" evidence="1">
    <location>
        <begin position="132"/>
        <end position="141"/>
    </location>
</feature>
<evidence type="ECO:0000256" key="1">
    <source>
        <dbReference type="SAM" id="MobiDB-lite"/>
    </source>
</evidence>
<protein>
    <recommendedName>
        <fullName evidence="4">PE family protein</fullName>
    </recommendedName>
</protein>
<reference evidence="3" key="1">
    <citation type="journal article" date="2019" name="Int. J. Syst. Evol. Microbiol.">
        <title>The Global Catalogue of Microorganisms (GCM) 10K type strain sequencing project: providing services to taxonomists for standard genome sequencing and annotation.</title>
        <authorList>
            <consortium name="The Broad Institute Genomics Platform"/>
            <consortium name="The Broad Institute Genome Sequencing Center for Infectious Disease"/>
            <person name="Wu L."/>
            <person name="Ma J."/>
        </authorList>
    </citation>
    <scope>NUCLEOTIDE SEQUENCE [LARGE SCALE GENOMIC DNA]</scope>
    <source>
        <strain evidence="3">CGMCC 4.7645</strain>
    </source>
</reference>
<sequence>MDGYRLSDKADAKRLLREMPKEHTGRVAKAGQVEAPAGAGSAELVGDAGRIELDPAEIAEAQAELDRHYDELTALLRQAGELETPLRDGSGPVSGHLRKAFGLRGSADSGVQAILRDYLDELAGLRDAIRQASQDHQRNEADAADTLAAIRPGRSARG</sequence>
<feature type="compositionally biased region" description="Basic and acidic residues" evidence="1">
    <location>
        <begin position="1"/>
        <end position="25"/>
    </location>
</feature>
<accession>A0ABW5FPG0</accession>
<evidence type="ECO:0008006" key="4">
    <source>
        <dbReference type="Google" id="ProtNLM"/>
    </source>
</evidence>